<dbReference type="SUPFAM" id="SSF52200">
    <property type="entry name" value="Toll/Interleukin receptor TIR domain"/>
    <property type="match status" value="1"/>
</dbReference>
<keyword evidence="7" id="KW-0378">Hydrolase</keyword>
<dbReference type="InterPro" id="IPR035897">
    <property type="entry name" value="Toll_tir_struct_dom_sf"/>
</dbReference>
<dbReference type="GO" id="GO:0043531">
    <property type="term" value="F:ADP binding"/>
    <property type="evidence" value="ECO:0007669"/>
    <property type="project" value="InterPro"/>
</dbReference>
<dbReference type="GO" id="GO:0043068">
    <property type="term" value="P:positive regulation of programmed cell death"/>
    <property type="evidence" value="ECO:0007669"/>
    <property type="project" value="UniProtKB-ARBA"/>
</dbReference>
<dbReference type="FunFam" id="3.40.50.10140:FF:000007">
    <property type="entry name" value="Disease resistance protein (TIR-NBS-LRR class)"/>
    <property type="match status" value="1"/>
</dbReference>
<dbReference type="Gene3D" id="3.80.10.10">
    <property type="entry name" value="Ribonuclease Inhibitor"/>
    <property type="match status" value="2"/>
</dbReference>
<protein>
    <recommendedName>
        <fullName evidence="3">ADP-ribosyl cyclase/cyclic ADP-ribose hydrolase</fullName>
        <ecNumber evidence="3">3.2.2.6</ecNumber>
    </recommendedName>
</protein>
<dbReference type="EMBL" id="JARBHA010000018">
    <property type="protein sequence ID" value="KAJ9676216.1"/>
    <property type="molecule type" value="Genomic_DNA"/>
</dbReference>
<comment type="caution">
    <text evidence="14">The sequence shown here is derived from an EMBL/GenBank/DDBJ whole genome shotgun (WGS) entry which is preliminary data.</text>
</comment>
<dbReference type="Pfam" id="PF20160">
    <property type="entry name" value="C-JID"/>
    <property type="match status" value="1"/>
</dbReference>
<organism evidence="14 15">
    <name type="scientific">Vitis rotundifolia</name>
    <name type="common">Muscadine grape</name>
    <dbReference type="NCBI Taxonomy" id="103349"/>
    <lineage>
        <taxon>Eukaryota</taxon>
        <taxon>Viridiplantae</taxon>
        <taxon>Streptophyta</taxon>
        <taxon>Embryophyta</taxon>
        <taxon>Tracheophyta</taxon>
        <taxon>Spermatophyta</taxon>
        <taxon>Magnoliopsida</taxon>
        <taxon>eudicotyledons</taxon>
        <taxon>Gunneridae</taxon>
        <taxon>Pentapetalae</taxon>
        <taxon>rosids</taxon>
        <taxon>Vitales</taxon>
        <taxon>Vitaceae</taxon>
        <taxon>Viteae</taxon>
        <taxon>Vitis</taxon>
    </lineage>
</organism>
<evidence type="ECO:0000256" key="10">
    <source>
        <dbReference type="ARBA" id="ARBA00023242"/>
    </source>
</evidence>
<dbReference type="Proteomes" id="UP001168098">
    <property type="component" value="Unassembled WGS sequence"/>
</dbReference>
<dbReference type="GO" id="GO:0005737">
    <property type="term" value="C:cytoplasm"/>
    <property type="evidence" value="ECO:0007669"/>
    <property type="project" value="UniProtKB-SubCell"/>
</dbReference>
<evidence type="ECO:0000256" key="3">
    <source>
        <dbReference type="ARBA" id="ARBA00011982"/>
    </source>
</evidence>
<comment type="similarity">
    <text evidence="12">Belongs to the disease resistance TIR-NB-LRR family.</text>
</comment>
<evidence type="ECO:0000259" key="13">
    <source>
        <dbReference type="PROSITE" id="PS50104"/>
    </source>
</evidence>
<dbReference type="Gene3D" id="3.40.50.10140">
    <property type="entry name" value="Toll/interleukin-1 receptor homology (TIR) domain"/>
    <property type="match status" value="1"/>
</dbReference>
<dbReference type="InterPro" id="IPR001611">
    <property type="entry name" value="Leu-rich_rpt"/>
</dbReference>
<comment type="catalytic activity">
    <reaction evidence="11">
        <text>NAD(+) + H2O = ADP-D-ribose + nicotinamide + H(+)</text>
        <dbReference type="Rhea" id="RHEA:16301"/>
        <dbReference type="ChEBI" id="CHEBI:15377"/>
        <dbReference type="ChEBI" id="CHEBI:15378"/>
        <dbReference type="ChEBI" id="CHEBI:17154"/>
        <dbReference type="ChEBI" id="CHEBI:57540"/>
        <dbReference type="ChEBI" id="CHEBI:57967"/>
        <dbReference type="EC" id="3.2.2.6"/>
    </reaction>
    <physiologicalReaction direction="left-to-right" evidence="11">
        <dbReference type="Rhea" id="RHEA:16302"/>
    </physiologicalReaction>
</comment>
<dbReference type="InterPro" id="IPR044974">
    <property type="entry name" value="Disease_R_plants"/>
</dbReference>
<dbReference type="Gene3D" id="3.40.50.300">
    <property type="entry name" value="P-loop containing nucleotide triphosphate hydrolases"/>
    <property type="match status" value="1"/>
</dbReference>
<dbReference type="EC" id="3.2.2.6" evidence="3"/>
<dbReference type="InterPro" id="IPR002182">
    <property type="entry name" value="NB-ARC"/>
</dbReference>
<evidence type="ECO:0000256" key="5">
    <source>
        <dbReference type="ARBA" id="ARBA00022614"/>
    </source>
</evidence>
<dbReference type="InterPro" id="IPR042197">
    <property type="entry name" value="Apaf_helical"/>
</dbReference>
<comment type="subcellular location">
    <subcellularLocation>
        <location evidence="2">Cytoplasm</location>
    </subcellularLocation>
    <subcellularLocation>
        <location evidence="1">Nucleus</location>
    </subcellularLocation>
</comment>
<keyword evidence="10" id="KW-0539">Nucleus</keyword>
<dbReference type="GO" id="GO:0050832">
    <property type="term" value="P:defense response to fungus"/>
    <property type="evidence" value="ECO:0007669"/>
    <property type="project" value="UniProtKB-ARBA"/>
</dbReference>
<dbReference type="InterPro" id="IPR027417">
    <property type="entry name" value="P-loop_NTPase"/>
</dbReference>
<evidence type="ECO:0000256" key="2">
    <source>
        <dbReference type="ARBA" id="ARBA00004496"/>
    </source>
</evidence>
<keyword evidence="9" id="KW-0520">NAD</keyword>
<dbReference type="PANTHER" id="PTHR11017">
    <property type="entry name" value="LEUCINE-RICH REPEAT-CONTAINING PROTEIN"/>
    <property type="match status" value="1"/>
</dbReference>
<dbReference type="PROSITE" id="PS50104">
    <property type="entry name" value="TIR"/>
    <property type="match status" value="1"/>
</dbReference>
<name>A0AA38YT57_VITRO</name>
<evidence type="ECO:0000256" key="7">
    <source>
        <dbReference type="ARBA" id="ARBA00022801"/>
    </source>
</evidence>
<evidence type="ECO:0000256" key="8">
    <source>
        <dbReference type="ARBA" id="ARBA00022821"/>
    </source>
</evidence>
<dbReference type="GO" id="GO:0061809">
    <property type="term" value="F:NAD+ nucleosidase activity, cyclic ADP-ribose generating"/>
    <property type="evidence" value="ECO:0007669"/>
    <property type="project" value="UniProtKB-EC"/>
</dbReference>
<keyword evidence="5" id="KW-0433">Leucine-rich repeat</keyword>
<dbReference type="PANTHER" id="PTHR11017:SF479">
    <property type="entry name" value="DISEASE RESISTANCE PROTEIN (TIR-NBS-LRR CLASS) FAMILY"/>
    <property type="match status" value="1"/>
</dbReference>
<reference evidence="14 15" key="1">
    <citation type="journal article" date="2023" name="BMC Biotechnol.">
        <title>Vitis rotundifolia cv Carlos genome sequencing.</title>
        <authorList>
            <person name="Huff M."/>
            <person name="Hulse-Kemp A."/>
            <person name="Scheffler B."/>
            <person name="Youngblood R."/>
            <person name="Simpson S."/>
            <person name="Babiker E."/>
            <person name="Staton M."/>
        </authorList>
    </citation>
    <scope>NUCLEOTIDE SEQUENCE [LARGE SCALE GENOMIC DNA]</scope>
    <source>
        <tissue evidence="14">Leaf</tissue>
    </source>
</reference>
<dbReference type="Pfam" id="PF07725">
    <property type="entry name" value="LRR_3"/>
    <property type="match status" value="1"/>
</dbReference>
<keyword evidence="8" id="KW-0611">Plant defense</keyword>
<dbReference type="Pfam" id="PF00931">
    <property type="entry name" value="NB-ARC"/>
    <property type="match status" value="1"/>
</dbReference>
<evidence type="ECO:0000256" key="4">
    <source>
        <dbReference type="ARBA" id="ARBA00022490"/>
    </source>
</evidence>
<dbReference type="PRINTS" id="PR00364">
    <property type="entry name" value="DISEASERSIST"/>
</dbReference>
<evidence type="ECO:0000313" key="14">
    <source>
        <dbReference type="EMBL" id="KAJ9676216.1"/>
    </source>
</evidence>
<evidence type="ECO:0000256" key="12">
    <source>
        <dbReference type="ARBA" id="ARBA00061488"/>
    </source>
</evidence>
<sequence>MAAAFSSSQKRYDVFLSFRGEDTRNNFTAHLLQELRTKGINTFFDEDKLERGRVISPALITAIENSMFFIIVLSENYASSRWCLEEMVKILECNKSKEERVLPIFHNVDPSDVRNHRGNFGEALAKHEENLEENRERVKIWRDALTEVANLSGWDSRNKNEPLLIKEIVGKLLKKLLNTSTNDTEENLVGIQSRIQELRMLLCLQLDDVRMVGICGMGGIGKTTLARAIYSQISDQFEACSFLEIANDFKEQDLTSSTEKLLSQLLEEENLKIKGSTSIKARLHSRKVLVVLDNVNNLTILEHLAGKQDWFGQGSRIIITTRDKHLFSHGVNYYEVTKFNDDEAFEFLKHHSLKYALLENDLKELSREIISYAQGLPLALRVLGSLLFGMNKDEWRDYLVKLKSTPNIEIQEVLRLSYDRLDDEEKNIFLDIACFFKGEDKDHVLEMHDLIQEMGKEIVRQECPKEPGRRSRLWLHEDIFDVLKKNMGSEKIEGIFLDLSHLEDILDFTTEAFAGMKKLRLLKVYNSKSISSDFGDTFNNKVNCRVRFAHEFKFCSNDLRYLYWHGYSLKSLPNDFSPKHLVELSMPYSHIKKLWKGIKVLERLKSMDLSHSKYLIQTPDFSRITDLERLVLEGCINLRKVHPSLGDLKKLNFLSLKNCKMLRRLPSRICNLKSLETFIISSCSKFEEFPENFENLEMLKELHADGIVVRVLPPSIFSMRNLEKLSFRGCKGPAFASWLWPKRSSNSICFTVPSSSNLCSLMKLDLSDCNISYGANLGSLGFLSSLKALNLSGNNFVTLPNMSGLSHLRWLQLENCKRLQALPQFPSSICCLNARNCTSLGTTESLNLLLTAKVHTPLRTWELKSLDSRFGVLIPGNRIPDWIRYQSSGNVIEADLPLNCSTNFLGFALAFVFVCQSPSPCTTWFHARVFLDFGTCCRSINTYFYFPRFSQHHCDGDHVLLSYLPVQPPLSRHQVIHIKASFYIVSLFKHYEIKRCGLGLMYVNEEVNCEDVPMIQFSTPPPNNSTLVLKEISAGEPIECEDMTMTQNQRRPVEVIFKLHEIEF</sequence>
<dbReference type="AlphaFoldDB" id="A0AA38YT57"/>
<keyword evidence="4" id="KW-0963">Cytoplasm</keyword>
<evidence type="ECO:0000313" key="15">
    <source>
        <dbReference type="Proteomes" id="UP001168098"/>
    </source>
</evidence>
<dbReference type="SUPFAM" id="SSF52058">
    <property type="entry name" value="L domain-like"/>
    <property type="match status" value="1"/>
</dbReference>
<dbReference type="InterPro" id="IPR000157">
    <property type="entry name" value="TIR_dom"/>
</dbReference>
<dbReference type="GO" id="GO:0005634">
    <property type="term" value="C:nucleus"/>
    <property type="evidence" value="ECO:0007669"/>
    <property type="project" value="UniProtKB-SubCell"/>
</dbReference>
<gene>
    <name evidence="14" type="ORF">PVL29_024958</name>
</gene>
<keyword evidence="6" id="KW-0677">Repeat</keyword>
<dbReference type="InterPro" id="IPR011713">
    <property type="entry name" value="Leu-rich_rpt_3"/>
</dbReference>
<accession>A0AA38YT57</accession>
<evidence type="ECO:0000256" key="6">
    <source>
        <dbReference type="ARBA" id="ARBA00022737"/>
    </source>
</evidence>
<dbReference type="InterPro" id="IPR045344">
    <property type="entry name" value="C-JID"/>
</dbReference>
<dbReference type="Gene3D" id="1.10.8.430">
    <property type="entry name" value="Helical domain of apoptotic protease-activating factors"/>
    <property type="match status" value="1"/>
</dbReference>
<dbReference type="SUPFAM" id="SSF52540">
    <property type="entry name" value="P-loop containing nucleoside triphosphate hydrolases"/>
    <property type="match status" value="1"/>
</dbReference>
<evidence type="ECO:0000256" key="9">
    <source>
        <dbReference type="ARBA" id="ARBA00023027"/>
    </source>
</evidence>
<dbReference type="PROSITE" id="PS51450">
    <property type="entry name" value="LRR"/>
    <property type="match status" value="1"/>
</dbReference>
<dbReference type="SMART" id="SM00255">
    <property type="entry name" value="TIR"/>
    <property type="match status" value="1"/>
</dbReference>
<dbReference type="InterPro" id="IPR055414">
    <property type="entry name" value="LRR_R13L4/SHOC2-like"/>
</dbReference>
<evidence type="ECO:0000256" key="1">
    <source>
        <dbReference type="ARBA" id="ARBA00004123"/>
    </source>
</evidence>
<dbReference type="Pfam" id="PF01582">
    <property type="entry name" value="TIR"/>
    <property type="match status" value="1"/>
</dbReference>
<dbReference type="Pfam" id="PF23598">
    <property type="entry name" value="LRR_14"/>
    <property type="match status" value="1"/>
</dbReference>
<proteinExistence type="inferred from homology"/>
<evidence type="ECO:0000256" key="11">
    <source>
        <dbReference type="ARBA" id="ARBA00047304"/>
    </source>
</evidence>
<dbReference type="InterPro" id="IPR032675">
    <property type="entry name" value="LRR_dom_sf"/>
</dbReference>
<keyword evidence="15" id="KW-1185">Reference proteome</keyword>
<feature type="domain" description="TIR" evidence="13">
    <location>
        <begin position="10"/>
        <end position="176"/>
    </location>
</feature>
<dbReference type="GO" id="GO:0007165">
    <property type="term" value="P:signal transduction"/>
    <property type="evidence" value="ECO:0007669"/>
    <property type="project" value="InterPro"/>
</dbReference>